<dbReference type="Proteomes" id="UP000606490">
    <property type="component" value="Unassembled WGS sequence"/>
</dbReference>
<sequence length="298" mass="33137">MTLTLRPLHPVFGAEASGLDLRQPLGPEEVRAVVEALDQHAVLVFRDQLMEQEQQVAMARQFGPLNPGLKKIGGRAERMREATLIDISNLDAEGRPLPRDSKKVVSGLANQLWHSDSSFQAPAVSYSMLSAVTLPSWGGETEYVDLRAAWDALPPALQRQVEGLEAEHFALHSRMTLLGDTDYTPEQLAALPAVVWPLVRIHPGSGRKVLFCGIHARRILGMGVAEGKMLLLDLLEHATQPHLRYRHEWRPGDLVIWDNRATLHRGRRYDLNEARELRRTTCDEVPAGATPVGLHHAA</sequence>
<evidence type="ECO:0000256" key="1">
    <source>
        <dbReference type="ARBA" id="ARBA00005896"/>
    </source>
</evidence>
<dbReference type="Pfam" id="PF02668">
    <property type="entry name" value="TauD"/>
    <property type="match status" value="1"/>
</dbReference>
<evidence type="ECO:0000259" key="6">
    <source>
        <dbReference type="Pfam" id="PF02668"/>
    </source>
</evidence>
<proteinExistence type="inferred from homology"/>
<keyword evidence="5" id="KW-0408">Iron</keyword>
<evidence type="ECO:0000256" key="2">
    <source>
        <dbReference type="ARBA" id="ARBA00022723"/>
    </source>
</evidence>
<evidence type="ECO:0000313" key="7">
    <source>
        <dbReference type="EMBL" id="MBL6456122.1"/>
    </source>
</evidence>
<comment type="similarity">
    <text evidence="1">Belongs to the TfdA dioxygenase family.</text>
</comment>
<name>A0ABS1V344_9PROT</name>
<protein>
    <submittedName>
        <fullName evidence="7">TauD/TfdA family dioxygenase</fullName>
    </submittedName>
</protein>
<dbReference type="Gene3D" id="3.60.130.10">
    <property type="entry name" value="Clavaminate synthase-like"/>
    <property type="match status" value="1"/>
</dbReference>
<keyword evidence="3 7" id="KW-0223">Dioxygenase</keyword>
<evidence type="ECO:0000256" key="5">
    <source>
        <dbReference type="ARBA" id="ARBA00023004"/>
    </source>
</evidence>
<evidence type="ECO:0000313" key="8">
    <source>
        <dbReference type="Proteomes" id="UP000606490"/>
    </source>
</evidence>
<feature type="domain" description="TauD/TfdA-like" evidence="6">
    <location>
        <begin position="5"/>
        <end position="281"/>
    </location>
</feature>
<dbReference type="PANTHER" id="PTHR43779:SF3">
    <property type="entry name" value="(3R)-3-[(CARBOXYMETHYL)AMINO]FATTY ACID OXYGENASE_DECARBOXYLASE"/>
    <property type="match status" value="1"/>
</dbReference>
<dbReference type="PANTHER" id="PTHR43779">
    <property type="entry name" value="DIOXYGENASE RV0097-RELATED"/>
    <property type="match status" value="1"/>
</dbReference>
<dbReference type="SUPFAM" id="SSF51197">
    <property type="entry name" value="Clavaminate synthase-like"/>
    <property type="match status" value="1"/>
</dbReference>
<comment type="caution">
    <text evidence="7">The sequence shown here is derived from an EMBL/GenBank/DDBJ whole genome shotgun (WGS) entry which is preliminary data.</text>
</comment>
<dbReference type="EMBL" id="JAEUXJ010000004">
    <property type="protein sequence ID" value="MBL6456122.1"/>
    <property type="molecule type" value="Genomic_DNA"/>
</dbReference>
<gene>
    <name evidence="7" type="ORF">JMJ55_12365</name>
</gene>
<keyword evidence="2" id="KW-0479">Metal-binding</keyword>
<organism evidence="7 8">
    <name type="scientific">Belnapia mucosa</name>
    <dbReference type="NCBI Taxonomy" id="2804532"/>
    <lineage>
        <taxon>Bacteria</taxon>
        <taxon>Pseudomonadati</taxon>
        <taxon>Pseudomonadota</taxon>
        <taxon>Alphaproteobacteria</taxon>
        <taxon>Acetobacterales</taxon>
        <taxon>Roseomonadaceae</taxon>
        <taxon>Belnapia</taxon>
    </lineage>
</organism>
<evidence type="ECO:0000256" key="3">
    <source>
        <dbReference type="ARBA" id="ARBA00022964"/>
    </source>
</evidence>
<dbReference type="InterPro" id="IPR003819">
    <property type="entry name" value="TauD/TfdA-like"/>
</dbReference>
<reference evidence="7 8" key="1">
    <citation type="submission" date="2021-01" db="EMBL/GenBank/DDBJ databases">
        <title>Belnapia mucosa sp. nov. and Belnapia arida sp. nov., isolated from the Tabernas Desert (Almeria, Spain).</title>
        <authorList>
            <person name="Molina-Menor E."/>
            <person name="Vidal-Verdu A."/>
            <person name="Calonge A."/>
            <person name="Satari L."/>
            <person name="Pereto Magraner J."/>
            <person name="Porcar Miralles M."/>
        </authorList>
    </citation>
    <scope>NUCLEOTIDE SEQUENCE [LARGE SCALE GENOMIC DNA]</scope>
    <source>
        <strain evidence="7 8">T6</strain>
    </source>
</reference>
<dbReference type="RefSeq" id="WP_202825856.1">
    <property type="nucleotide sequence ID" value="NZ_JAEUXJ010000004.1"/>
</dbReference>
<dbReference type="GO" id="GO:0051213">
    <property type="term" value="F:dioxygenase activity"/>
    <property type="evidence" value="ECO:0007669"/>
    <property type="project" value="UniProtKB-KW"/>
</dbReference>
<dbReference type="InterPro" id="IPR051178">
    <property type="entry name" value="TfdA_dioxygenase"/>
</dbReference>
<evidence type="ECO:0000256" key="4">
    <source>
        <dbReference type="ARBA" id="ARBA00023002"/>
    </source>
</evidence>
<keyword evidence="4" id="KW-0560">Oxidoreductase</keyword>
<keyword evidence="8" id="KW-1185">Reference proteome</keyword>
<dbReference type="InterPro" id="IPR042098">
    <property type="entry name" value="TauD-like_sf"/>
</dbReference>
<accession>A0ABS1V344</accession>